<reference evidence="1 2" key="1">
    <citation type="submission" date="2024-09" db="EMBL/GenBank/DDBJ databases">
        <authorList>
            <person name="Sun Q."/>
            <person name="Mori K."/>
        </authorList>
    </citation>
    <scope>NUCLEOTIDE SEQUENCE [LARGE SCALE GENOMIC DNA]</scope>
    <source>
        <strain evidence="1 2">TBRC 3947</strain>
    </source>
</reference>
<dbReference type="SUPFAM" id="SSF46689">
    <property type="entry name" value="Homeodomain-like"/>
    <property type="match status" value="1"/>
</dbReference>
<evidence type="ECO:0000313" key="1">
    <source>
        <dbReference type="EMBL" id="MFC0532802.1"/>
    </source>
</evidence>
<organism evidence="1 2">
    <name type="scientific">Phytohabitans kaempferiae</name>
    <dbReference type="NCBI Taxonomy" id="1620943"/>
    <lineage>
        <taxon>Bacteria</taxon>
        <taxon>Bacillati</taxon>
        <taxon>Actinomycetota</taxon>
        <taxon>Actinomycetes</taxon>
        <taxon>Micromonosporales</taxon>
        <taxon>Micromonosporaceae</taxon>
    </lineage>
</organism>
<name>A0ABV6MEE2_9ACTN</name>
<dbReference type="InterPro" id="IPR009057">
    <property type="entry name" value="Homeodomain-like_sf"/>
</dbReference>
<dbReference type="RefSeq" id="WP_377259557.1">
    <property type="nucleotide sequence ID" value="NZ_JBHLUH010000076.1"/>
</dbReference>
<comment type="caution">
    <text evidence="1">The sequence shown here is derived from an EMBL/GenBank/DDBJ whole genome shotgun (WGS) entry which is preliminary data.</text>
</comment>
<protein>
    <submittedName>
        <fullName evidence="1">Helix-turn-helix domain-containing protein</fullName>
    </submittedName>
</protein>
<accession>A0ABV6MEE2</accession>
<dbReference type="Pfam" id="PF13551">
    <property type="entry name" value="HTH_29"/>
    <property type="match status" value="1"/>
</dbReference>
<dbReference type="EMBL" id="JBHLUH010000076">
    <property type="protein sequence ID" value="MFC0532802.1"/>
    <property type="molecule type" value="Genomic_DNA"/>
</dbReference>
<gene>
    <name evidence="1" type="ORF">ACFFIA_34805</name>
</gene>
<evidence type="ECO:0000313" key="2">
    <source>
        <dbReference type="Proteomes" id="UP001589867"/>
    </source>
</evidence>
<sequence>MVEVALRYGASRQSVYTWKARYERDGLAGIEDWSRRPHRSPHRLAAEIEALVCELRRTHRRWVPGGWCSGWPAALSSPRLGGVAREQIGGRERLATASGDGQYAFGNVVRDVQRKHLVGHAGSERRAVPIRPQVSLLSDRTTKPPHVGQCHNLLAAFAAYR</sequence>
<dbReference type="Proteomes" id="UP001589867">
    <property type="component" value="Unassembled WGS sequence"/>
</dbReference>
<keyword evidence="2" id="KW-1185">Reference proteome</keyword>
<proteinExistence type="predicted"/>